<reference evidence="1" key="2">
    <citation type="journal article" date="2015" name="Fish Shellfish Immunol.">
        <title>Early steps in the European eel (Anguilla anguilla)-Vibrio vulnificus interaction in the gills: Role of the RtxA13 toxin.</title>
        <authorList>
            <person name="Callol A."/>
            <person name="Pajuelo D."/>
            <person name="Ebbesson L."/>
            <person name="Teles M."/>
            <person name="MacKenzie S."/>
            <person name="Amaro C."/>
        </authorList>
    </citation>
    <scope>NUCLEOTIDE SEQUENCE</scope>
</reference>
<reference evidence="1" key="1">
    <citation type="submission" date="2014-11" db="EMBL/GenBank/DDBJ databases">
        <authorList>
            <person name="Amaro Gonzalez C."/>
        </authorList>
    </citation>
    <scope>NUCLEOTIDE SEQUENCE</scope>
</reference>
<dbReference type="AlphaFoldDB" id="A0A0E9U7U6"/>
<proteinExistence type="predicted"/>
<organism evidence="1">
    <name type="scientific">Anguilla anguilla</name>
    <name type="common">European freshwater eel</name>
    <name type="synonym">Muraena anguilla</name>
    <dbReference type="NCBI Taxonomy" id="7936"/>
    <lineage>
        <taxon>Eukaryota</taxon>
        <taxon>Metazoa</taxon>
        <taxon>Chordata</taxon>
        <taxon>Craniata</taxon>
        <taxon>Vertebrata</taxon>
        <taxon>Euteleostomi</taxon>
        <taxon>Actinopterygii</taxon>
        <taxon>Neopterygii</taxon>
        <taxon>Teleostei</taxon>
        <taxon>Anguilliformes</taxon>
        <taxon>Anguillidae</taxon>
        <taxon>Anguilla</taxon>
    </lineage>
</organism>
<protein>
    <submittedName>
        <fullName evidence="1">Uncharacterized protein</fullName>
    </submittedName>
</protein>
<name>A0A0E9U7U6_ANGAN</name>
<evidence type="ECO:0000313" key="1">
    <source>
        <dbReference type="EMBL" id="JAH61033.1"/>
    </source>
</evidence>
<sequence>MFYYSWYCVIWQQFPSDLNSEIRSMKPPF</sequence>
<accession>A0A0E9U7U6</accession>
<dbReference type="EMBL" id="GBXM01047544">
    <property type="protein sequence ID" value="JAH61033.1"/>
    <property type="molecule type" value="Transcribed_RNA"/>
</dbReference>